<evidence type="ECO:0000313" key="4">
    <source>
        <dbReference type="Proteomes" id="UP001162085"/>
    </source>
</evidence>
<dbReference type="InterPro" id="IPR006597">
    <property type="entry name" value="Sel1-like"/>
</dbReference>
<proteinExistence type="predicted"/>
<keyword evidence="4" id="KW-1185">Reference proteome</keyword>
<accession>A0ABN8WUH1</accession>
<dbReference type="Proteomes" id="UP001162085">
    <property type="component" value="Chromosome 2"/>
</dbReference>
<feature type="region of interest" description="Disordered" evidence="2">
    <location>
        <begin position="27"/>
        <end position="53"/>
    </location>
</feature>
<feature type="region of interest" description="Disordered" evidence="2">
    <location>
        <begin position="537"/>
        <end position="702"/>
    </location>
</feature>
<keyword evidence="1" id="KW-0677">Repeat</keyword>
<evidence type="ECO:0000256" key="2">
    <source>
        <dbReference type="SAM" id="MobiDB-lite"/>
    </source>
</evidence>
<name>A0ABN8WUH1_SACUV</name>
<protein>
    <recommendedName>
        <fullName evidence="5">Protein SKT5</fullName>
    </recommendedName>
</protein>
<sequence>MATSSQVHPYKKHLMQSQHLNFDNMSTQFQSSMKEENSDLSGNKENSQSDDNQKFSSAILPKRTVNQFIPNEHSRASSVPLASSSNNNSHEGADFVPAPPPHPRLHNSHSNSVTSLGSTPTNSSSLRALRQTSSNTSLTLDQKNIRTRSVDLSHMYLLNSSNDTQMTATNESVADLSHQMISRYLGGKSNTSLVPRLKTIEMYRQNVKKSKDPEVLFQYAQYMLQTALTIESSNALVPNSEEENVSQSALKTQFLKEAQSYLKKLSIKGYSDAQYLLGDGYASGAFGKIENKEAFVLFQAAAKHGHIESAYRASHCLEEGLGTTRDSRKSVNFLKFAASRNHPSAMYKLGLYSFYGRMGLPTDVTTKLNGVKWLSRAAARANELTAAAPYELAKIYDEGFLDVVIPDEKYAMELYIQAASLGHIPSATLLAQIYETGNDTVGQDTSLSVHYYTQAALKGDPVAMLGLCAWYLLGAEPAFEKDENEAFQWALRAANAGLPKAQFTLGYFYEHGKGCECNVEYAWKWYEKAAENDDKRAVNKLSSREGGIPAPSKRQHKKNKSVSTLNLFSPTDNGLSTEGSSAKPTSIVASKSETFFTGDSKRNSEPQGLQIDMNSNANNNSIKTDFNANVRKGPSPSRTPQEVAGQSMETKPNGKLLNMDNLGGAGESPSGTNLEPKKSKNLFLKDKKDKQNKKKKKDCILM</sequence>
<dbReference type="PANTHER" id="PTHR46430:SF1">
    <property type="entry name" value="CHITIN SYNTHASE REGULATOR SKT5-RELATED"/>
    <property type="match status" value="1"/>
</dbReference>
<dbReference type="InterPro" id="IPR011990">
    <property type="entry name" value="TPR-like_helical_dom_sf"/>
</dbReference>
<organism evidence="3 4">
    <name type="scientific">Saccharomyces uvarum</name>
    <name type="common">Yeast</name>
    <name type="synonym">Saccharomyces bayanus var. uvarum</name>
    <dbReference type="NCBI Taxonomy" id="230603"/>
    <lineage>
        <taxon>Eukaryota</taxon>
        <taxon>Fungi</taxon>
        <taxon>Dikarya</taxon>
        <taxon>Ascomycota</taxon>
        <taxon>Saccharomycotina</taxon>
        <taxon>Saccharomycetes</taxon>
        <taxon>Saccharomycetales</taxon>
        <taxon>Saccharomycetaceae</taxon>
        <taxon>Saccharomyces</taxon>
    </lineage>
</organism>
<feature type="region of interest" description="Disordered" evidence="2">
    <location>
        <begin position="74"/>
        <end position="137"/>
    </location>
</feature>
<dbReference type="InterPro" id="IPR051726">
    <property type="entry name" value="Chitin_Synth_Reg"/>
</dbReference>
<dbReference type="Pfam" id="PF08238">
    <property type="entry name" value="Sel1"/>
    <property type="match status" value="7"/>
</dbReference>
<feature type="compositionally biased region" description="Polar residues" evidence="2">
    <location>
        <begin position="39"/>
        <end position="53"/>
    </location>
</feature>
<feature type="compositionally biased region" description="Polar residues" evidence="2">
    <location>
        <begin position="612"/>
        <end position="627"/>
    </location>
</feature>
<evidence type="ECO:0000313" key="3">
    <source>
        <dbReference type="EMBL" id="CAI4056064.1"/>
    </source>
</evidence>
<dbReference type="SUPFAM" id="SSF81901">
    <property type="entry name" value="HCP-like"/>
    <property type="match status" value="2"/>
</dbReference>
<feature type="compositionally biased region" description="Polar residues" evidence="2">
    <location>
        <begin position="108"/>
        <end position="137"/>
    </location>
</feature>
<feature type="compositionally biased region" description="Polar residues" evidence="2">
    <location>
        <begin position="561"/>
        <end position="597"/>
    </location>
</feature>
<reference evidence="3" key="1">
    <citation type="submission" date="2022-10" db="EMBL/GenBank/DDBJ databases">
        <authorList>
            <person name="Byrne P K."/>
        </authorList>
    </citation>
    <scope>NUCLEOTIDE SEQUENCE</scope>
    <source>
        <strain evidence="3">ZP964</strain>
    </source>
</reference>
<dbReference type="PANTHER" id="PTHR46430">
    <property type="entry name" value="PROTEIN SKT5-RELATED"/>
    <property type="match status" value="1"/>
</dbReference>
<feature type="compositionally biased region" description="Basic residues" evidence="2">
    <location>
        <begin position="690"/>
        <end position="702"/>
    </location>
</feature>
<feature type="compositionally biased region" description="Basic and acidic residues" evidence="2">
    <location>
        <begin position="675"/>
        <end position="689"/>
    </location>
</feature>
<feature type="compositionally biased region" description="Low complexity" evidence="2">
    <location>
        <begin position="76"/>
        <end position="89"/>
    </location>
</feature>
<evidence type="ECO:0000256" key="1">
    <source>
        <dbReference type="ARBA" id="ARBA00022737"/>
    </source>
</evidence>
<evidence type="ECO:0008006" key="5">
    <source>
        <dbReference type="Google" id="ProtNLM"/>
    </source>
</evidence>
<dbReference type="EMBL" id="OX365929">
    <property type="protein sequence ID" value="CAI4056064.1"/>
    <property type="molecule type" value="Genomic_DNA"/>
</dbReference>
<gene>
    <name evidence="3" type="primary">SUVZ02G0560</name>
    <name evidence="3" type="ORF">SUVZ_02G0560</name>
</gene>
<dbReference type="SMART" id="SM00671">
    <property type="entry name" value="SEL1"/>
    <property type="match status" value="7"/>
</dbReference>
<dbReference type="Gene3D" id="1.25.40.10">
    <property type="entry name" value="Tetratricopeptide repeat domain"/>
    <property type="match status" value="2"/>
</dbReference>